<accession>A0A931A3F2</accession>
<dbReference type="InterPro" id="IPR036388">
    <property type="entry name" value="WH-like_DNA-bd_sf"/>
</dbReference>
<dbReference type="GO" id="GO:1901135">
    <property type="term" value="P:carbohydrate derivative metabolic process"/>
    <property type="evidence" value="ECO:0007669"/>
    <property type="project" value="InterPro"/>
</dbReference>
<protein>
    <submittedName>
        <fullName evidence="3">MurR/RpiR family transcriptional regulator</fullName>
    </submittedName>
</protein>
<dbReference type="PROSITE" id="PS51071">
    <property type="entry name" value="HTH_RPIR"/>
    <property type="match status" value="1"/>
</dbReference>
<dbReference type="GO" id="GO:0003677">
    <property type="term" value="F:DNA binding"/>
    <property type="evidence" value="ECO:0007669"/>
    <property type="project" value="InterPro"/>
</dbReference>
<dbReference type="Gene3D" id="1.10.10.10">
    <property type="entry name" value="Winged helix-like DNA-binding domain superfamily/Winged helix DNA-binding domain"/>
    <property type="match status" value="1"/>
</dbReference>
<dbReference type="Proteomes" id="UP000605361">
    <property type="component" value="Unassembled WGS sequence"/>
</dbReference>
<dbReference type="EMBL" id="JADOGI010000001">
    <property type="protein sequence ID" value="MBF8184275.1"/>
    <property type="molecule type" value="Genomic_DNA"/>
</dbReference>
<dbReference type="Pfam" id="PF01418">
    <property type="entry name" value="HTH_6"/>
    <property type="match status" value="1"/>
</dbReference>
<evidence type="ECO:0000256" key="1">
    <source>
        <dbReference type="SAM" id="MobiDB-lite"/>
    </source>
</evidence>
<dbReference type="GO" id="GO:0097367">
    <property type="term" value="F:carbohydrate derivative binding"/>
    <property type="evidence" value="ECO:0007669"/>
    <property type="project" value="InterPro"/>
</dbReference>
<dbReference type="Gene3D" id="3.40.50.10490">
    <property type="entry name" value="Glucose-6-phosphate isomerase like protein, domain 1"/>
    <property type="match status" value="1"/>
</dbReference>
<keyword evidence="4" id="KW-1185">Reference proteome</keyword>
<evidence type="ECO:0000313" key="3">
    <source>
        <dbReference type="EMBL" id="MBF8184275.1"/>
    </source>
</evidence>
<feature type="domain" description="HTH rpiR-type" evidence="2">
    <location>
        <begin position="9"/>
        <end position="85"/>
    </location>
</feature>
<dbReference type="SUPFAM" id="SSF53697">
    <property type="entry name" value="SIS domain"/>
    <property type="match status" value="1"/>
</dbReference>
<gene>
    <name evidence="3" type="ORF">ITP53_00625</name>
</gene>
<evidence type="ECO:0000313" key="4">
    <source>
        <dbReference type="Proteomes" id="UP000605361"/>
    </source>
</evidence>
<dbReference type="SUPFAM" id="SSF46689">
    <property type="entry name" value="Homeodomain-like"/>
    <property type="match status" value="1"/>
</dbReference>
<dbReference type="InterPro" id="IPR046348">
    <property type="entry name" value="SIS_dom_sf"/>
</dbReference>
<dbReference type="AlphaFoldDB" id="A0A931A3F2"/>
<dbReference type="InterPro" id="IPR047640">
    <property type="entry name" value="RpiR-like"/>
</dbReference>
<organism evidence="3 4">
    <name type="scientific">Nonomuraea cypriaca</name>
    <dbReference type="NCBI Taxonomy" id="1187855"/>
    <lineage>
        <taxon>Bacteria</taxon>
        <taxon>Bacillati</taxon>
        <taxon>Actinomycetota</taxon>
        <taxon>Actinomycetes</taxon>
        <taxon>Streptosporangiales</taxon>
        <taxon>Streptosporangiaceae</taxon>
        <taxon>Nonomuraea</taxon>
    </lineage>
</organism>
<feature type="region of interest" description="Disordered" evidence="1">
    <location>
        <begin position="287"/>
        <end position="308"/>
    </location>
</feature>
<name>A0A931A3F2_9ACTN</name>
<dbReference type="PANTHER" id="PTHR30514">
    <property type="entry name" value="GLUCOKINASE"/>
    <property type="match status" value="1"/>
</dbReference>
<dbReference type="GO" id="GO:0003700">
    <property type="term" value="F:DNA-binding transcription factor activity"/>
    <property type="evidence" value="ECO:0007669"/>
    <property type="project" value="InterPro"/>
</dbReference>
<sequence>MNFTQFDDHPLRDLIASKLGELPPAERRVAEYLRDHAHEIIFATSGEIGAATSTSDATVIRTAKALGFSGLPDLKREAGREALGETRPSARLRSRIDKGGQETTSLLDHVFTEAAERLLETRRLITEDTFVAAVDLLVGAREIVTFGLGASEMSAHYLTLRLRRLGRQARLINATGFRLADDLLGLHESDVMVLYVPGRLFNDVFVLLDHAQAVGTPVMLFSDSLLPILADRVTHTLTAVHSGSGYTGEGLSSMLLTDCLALGVAARDRDRATGTSELLNSLRTALTQPEARGRTARRSRGAEKGATP</sequence>
<proteinExistence type="predicted"/>
<comment type="caution">
    <text evidence="3">The sequence shown here is derived from an EMBL/GenBank/DDBJ whole genome shotgun (WGS) entry which is preliminary data.</text>
</comment>
<dbReference type="RefSeq" id="WP_195893262.1">
    <property type="nucleotide sequence ID" value="NZ_JADOGI010000001.1"/>
</dbReference>
<reference evidence="3" key="1">
    <citation type="submission" date="2020-11" db="EMBL/GenBank/DDBJ databases">
        <title>Whole-genome analyses of Nonomuraea sp. K274.</title>
        <authorList>
            <person name="Veyisoglu A."/>
        </authorList>
    </citation>
    <scope>NUCLEOTIDE SEQUENCE</scope>
    <source>
        <strain evidence="3">K274</strain>
    </source>
</reference>
<dbReference type="InterPro" id="IPR009057">
    <property type="entry name" value="Homeodomain-like_sf"/>
</dbReference>
<evidence type="ECO:0000259" key="2">
    <source>
        <dbReference type="PROSITE" id="PS51071"/>
    </source>
</evidence>
<dbReference type="InterPro" id="IPR000281">
    <property type="entry name" value="HTH_RpiR"/>
</dbReference>